<dbReference type="InterPro" id="IPR013320">
    <property type="entry name" value="ConA-like_dom_sf"/>
</dbReference>
<dbReference type="PANTHER" id="PTHR47635">
    <property type="entry name" value="CUB DOMAIN-CONTAINING PROTEIN"/>
    <property type="match status" value="1"/>
</dbReference>
<dbReference type="PANTHER" id="PTHR47635:SF2">
    <property type="entry name" value="LAMG-LIKE JELLYROLL FOLD DOMAIN-CONTAINING PROTEIN"/>
    <property type="match status" value="1"/>
</dbReference>
<reference evidence="1" key="1">
    <citation type="journal article" date="2015" name="Nature">
        <title>Complex archaea that bridge the gap between prokaryotes and eukaryotes.</title>
        <authorList>
            <person name="Spang A."/>
            <person name="Saw J.H."/>
            <person name="Jorgensen S.L."/>
            <person name="Zaremba-Niedzwiedzka K."/>
            <person name="Martijn J."/>
            <person name="Lind A.E."/>
            <person name="van Eijk R."/>
            <person name="Schleper C."/>
            <person name="Guy L."/>
            <person name="Ettema T.J."/>
        </authorList>
    </citation>
    <scope>NUCLEOTIDE SEQUENCE</scope>
</reference>
<comment type="caution">
    <text evidence="1">The sequence shown here is derived from an EMBL/GenBank/DDBJ whole genome shotgun (WGS) entry which is preliminary data.</text>
</comment>
<dbReference type="SUPFAM" id="SSF49899">
    <property type="entry name" value="Concanavalin A-like lectins/glucanases"/>
    <property type="match status" value="1"/>
</dbReference>
<protein>
    <recommendedName>
        <fullName evidence="2">LamG-like jellyroll fold domain-containing protein</fullName>
    </recommendedName>
</protein>
<sequence length="271" mass="29833">MSTILLPKPALGTPLNKGRLFSDGLIGNYLFNEAAGDKIIDSSGYGNNGTAVGPVWTTRGLTFDGNDYVSIPDKDIFTMNDGFTIIANIYPTTINTEHVIVSKYFDEVPFNGEWLFELQSDGTMFAQCLDDAPSKRIRITSSVTLSVNNWYQVAWTYDGFGVHTGLKLYKNGILDTSASSNQQSTFTAMSNYTANVEIGAGLRDSAFAAWFIGTIDGVSIYDRALLASEIRQFYIYQHNLLFPDPNEIALRGGFVVPPAATVGWWGWGWNP</sequence>
<evidence type="ECO:0008006" key="2">
    <source>
        <dbReference type="Google" id="ProtNLM"/>
    </source>
</evidence>
<dbReference type="Pfam" id="PF13385">
    <property type="entry name" value="Laminin_G_3"/>
    <property type="match status" value="1"/>
</dbReference>
<accession>A0A0F9H9M1</accession>
<evidence type="ECO:0000313" key="1">
    <source>
        <dbReference type="EMBL" id="KKL99701.1"/>
    </source>
</evidence>
<proteinExistence type="predicted"/>
<dbReference type="EMBL" id="LAZR01017611">
    <property type="protein sequence ID" value="KKL99701.1"/>
    <property type="molecule type" value="Genomic_DNA"/>
</dbReference>
<name>A0A0F9H9M1_9ZZZZ</name>
<dbReference type="Gene3D" id="2.60.120.200">
    <property type="match status" value="1"/>
</dbReference>
<dbReference type="AlphaFoldDB" id="A0A0F9H9M1"/>
<gene>
    <name evidence="1" type="ORF">LCGC14_1811820</name>
</gene>
<organism evidence="1">
    <name type="scientific">marine sediment metagenome</name>
    <dbReference type="NCBI Taxonomy" id="412755"/>
    <lineage>
        <taxon>unclassified sequences</taxon>
        <taxon>metagenomes</taxon>
        <taxon>ecological metagenomes</taxon>
    </lineage>
</organism>